<dbReference type="Pfam" id="PF00126">
    <property type="entry name" value="HTH_1"/>
    <property type="match status" value="1"/>
</dbReference>
<dbReference type="InterPro" id="IPR036388">
    <property type="entry name" value="WH-like_DNA-bd_sf"/>
</dbReference>
<protein>
    <submittedName>
        <fullName evidence="6">Transcriptional regulator, LysR</fullName>
    </submittedName>
</protein>
<organism evidence="6">
    <name type="scientific">Desulfitobacterium hafniense</name>
    <name type="common">Desulfitobacterium frappieri</name>
    <dbReference type="NCBI Taxonomy" id="49338"/>
    <lineage>
        <taxon>Bacteria</taxon>
        <taxon>Bacillati</taxon>
        <taxon>Bacillota</taxon>
        <taxon>Clostridia</taxon>
        <taxon>Eubacteriales</taxon>
        <taxon>Desulfitobacteriaceae</taxon>
        <taxon>Desulfitobacterium</taxon>
    </lineage>
</organism>
<dbReference type="RefSeq" id="WP_144677464.1">
    <property type="nucleotide sequence ID" value="NZ_LK996017.1"/>
</dbReference>
<dbReference type="PANTHER" id="PTHR30126">
    <property type="entry name" value="HTH-TYPE TRANSCRIPTIONAL REGULATOR"/>
    <property type="match status" value="1"/>
</dbReference>
<dbReference type="SUPFAM" id="SSF46785">
    <property type="entry name" value="Winged helix' DNA-binding domain"/>
    <property type="match status" value="1"/>
</dbReference>
<comment type="similarity">
    <text evidence="1">Belongs to the LysR transcriptional regulatory family.</text>
</comment>
<evidence type="ECO:0000313" key="6">
    <source>
        <dbReference type="EMBL" id="CDX00279.1"/>
    </source>
</evidence>
<evidence type="ECO:0000256" key="1">
    <source>
        <dbReference type="ARBA" id="ARBA00009437"/>
    </source>
</evidence>
<dbReference type="FunFam" id="1.10.10.10:FF:000001">
    <property type="entry name" value="LysR family transcriptional regulator"/>
    <property type="match status" value="1"/>
</dbReference>
<sequence length="300" mass="33908">MDTYQLKIFIAVSKFQSISKAAKVLHLSQPAVSTHIKNLEEYYRGPLFERTQQGVSLTKAGQVFYTYAQRLLTLQEEMEQQLEITMQHESNQIIVGASTTIGNVSLPCSIYLFKEEYPEVNIRLEIANAEEILRKVKAEQVDFGVVEILPEMPGISTHHVTSDELVLIVPPSHPAQTDKITVKEFFSQPLIMREPGSGTHKVLAQFLEAQGYTFKELNIITEMTTIDAIKSAVQAGMGGAVVPRLSVKKEVYQGSLRALTIIDLDMPLNYNIIKFDHHYFSSKTKQLIKFLTDPEERFLC</sequence>
<gene>
    <name evidence="6" type="ORF">DPCES_0392</name>
</gene>
<accession>A0A098AUS9</accession>
<proteinExistence type="inferred from homology"/>
<dbReference type="GO" id="GO:0003700">
    <property type="term" value="F:DNA-binding transcription factor activity"/>
    <property type="evidence" value="ECO:0007669"/>
    <property type="project" value="InterPro"/>
</dbReference>
<dbReference type="GO" id="GO:0000976">
    <property type="term" value="F:transcription cis-regulatory region binding"/>
    <property type="evidence" value="ECO:0007669"/>
    <property type="project" value="TreeGrafter"/>
</dbReference>
<dbReference type="EMBL" id="LK996017">
    <property type="protein sequence ID" value="CDX00279.1"/>
    <property type="molecule type" value="Genomic_DNA"/>
</dbReference>
<keyword evidence="2" id="KW-0805">Transcription regulation</keyword>
<dbReference type="PANTHER" id="PTHR30126:SF39">
    <property type="entry name" value="HTH-TYPE TRANSCRIPTIONAL REGULATOR CYSL"/>
    <property type="match status" value="1"/>
</dbReference>
<dbReference type="InterPro" id="IPR005119">
    <property type="entry name" value="LysR_subst-bd"/>
</dbReference>
<dbReference type="SUPFAM" id="SSF53850">
    <property type="entry name" value="Periplasmic binding protein-like II"/>
    <property type="match status" value="1"/>
</dbReference>
<dbReference type="InterPro" id="IPR000847">
    <property type="entry name" value="LysR_HTH_N"/>
</dbReference>
<dbReference type="AlphaFoldDB" id="A0A098AUS9"/>
<dbReference type="InterPro" id="IPR036390">
    <property type="entry name" value="WH_DNA-bd_sf"/>
</dbReference>
<dbReference type="Gene3D" id="1.10.10.10">
    <property type="entry name" value="Winged helix-like DNA-binding domain superfamily/Winged helix DNA-binding domain"/>
    <property type="match status" value="1"/>
</dbReference>
<dbReference type="Gene3D" id="3.40.190.290">
    <property type="match status" value="1"/>
</dbReference>
<dbReference type="PROSITE" id="PS50931">
    <property type="entry name" value="HTH_LYSR"/>
    <property type="match status" value="1"/>
</dbReference>
<keyword evidence="4" id="KW-0804">Transcription</keyword>
<keyword evidence="3" id="KW-0238">DNA-binding</keyword>
<feature type="domain" description="HTH lysR-type" evidence="5">
    <location>
        <begin position="1"/>
        <end position="58"/>
    </location>
</feature>
<evidence type="ECO:0000256" key="3">
    <source>
        <dbReference type="ARBA" id="ARBA00023125"/>
    </source>
</evidence>
<reference evidence="6" key="1">
    <citation type="submission" date="2014-07" db="EMBL/GenBank/DDBJ databases">
        <authorList>
            <person name="Hornung V.Bastian."/>
        </authorList>
    </citation>
    <scope>NUCLEOTIDE SEQUENCE</scope>
    <source>
        <strain evidence="6">PCE-S</strain>
    </source>
</reference>
<evidence type="ECO:0000259" key="5">
    <source>
        <dbReference type="PROSITE" id="PS50931"/>
    </source>
</evidence>
<dbReference type="PRINTS" id="PR00039">
    <property type="entry name" value="HTHLYSR"/>
</dbReference>
<name>A0A098AUS9_DESHA</name>
<dbReference type="PATRIC" id="fig|49338.4.peg.419"/>
<evidence type="ECO:0000256" key="4">
    <source>
        <dbReference type="ARBA" id="ARBA00023163"/>
    </source>
</evidence>
<evidence type="ECO:0000256" key="2">
    <source>
        <dbReference type="ARBA" id="ARBA00023015"/>
    </source>
</evidence>
<dbReference type="Pfam" id="PF03466">
    <property type="entry name" value="LysR_substrate"/>
    <property type="match status" value="1"/>
</dbReference>